<organism evidence="1 2">
    <name type="scientific">Hymenobacter jeongseonensis</name>
    <dbReference type="NCBI Taxonomy" id="2791027"/>
    <lineage>
        <taxon>Bacteria</taxon>
        <taxon>Pseudomonadati</taxon>
        <taxon>Bacteroidota</taxon>
        <taxon>Cytophagia</taxon>
        <taxon>Cytophagales</taxon>
        <taxon>Hymenobacteraceae</taxon>
        <taxon>Hymenobacter</taxon>
    </lineage>
</organism>
<dbReference type="PANTHER" id="PTHR36452:SF1">
    <property type="entry name" value="DUF2461 DOMAIN-CONTAINING PROTEIN"/>
    <property type="match status" value="1"/>
</dbReference>
<dbReference type="PIRSF" id="PIRSF028451">
    <property type="entry name" value="UCP028451"/>
    <property type="match status" value="1"/>
</dbReference>
<dbReference type="InterPro" id="IPR015996">
    <property type="entry name" value="UCP028451"/>
</dbReference>
<dbReference type="Pfam" id="PF09365">
    <property type="entry name" value="DUF2461"/>
    <property type="match status" value="1"/>
</dbReference>
<dbReference type="EMBL" id="JADQDQ010000005">
    <property type="protein sequence ID" value="MBF9238291.1"/>
    <property type="molecule type" value="Genomic_DNA"/>
</dbReference>
<keyword evidence="2" id="KW-1185">Reference proteome</keyword>
<accession>A0ABS0IIW5</accession>
<proteinExistence type="predicted"/>
<name>A0ABS0IIW5_9BACT</name>
<reference evidence="1 2" key="1">
    <citation type="submission" date="2020-11" db="EMBL/GenBank/DDBJ databases">
        <authorList>
            <person name="Kim M.K."/>
        </authorList>
    </citation>
    <scope>NUCLEOTIDE SEQUENCE [LARGE SCALE GENOMIC DNA]</scope>
    <source>
        <strain evidence="1 2">BT683</strain>
    </source>
</reference>
<dbReference type="PANTHER" id="PTHR36452">
    <property type="entry name" value="CHROMOSOME 12, WHOLE GENOME SHOTGUN SEQUENCE"/>
    <property type="match status" value="1"/>
</dbReference>
<protein>
    <submittedName>
        <fullName evidence="1">DUF2461 domain-containing protein</fullName>
    </submittedName>
</protein>
<evidence type="ECO:0000313" key="1">
    <source>
        <dbReference type="EMBL" id="MBF9238291.1"/>
    </source>
</evidence>
<dbReference type="NCBIfam" id="TIGR02453">
    <property type="entry name" value="TIGR02453 family protein"/>
    <property type="match status" value="1"/>
</dbReference>
<dbReference type="InterPro" id="IPR012808">
    <property type="entry name" value="CHP02453"/>
</dbReference>
<dbReference type="RefSeq" id="WP_196282660.1">
    <property type="nucleotide sequence ID" value="NZ_JADQDQ010000005.1"/>
</dbReference>
<comment type="caution">
    <text evidence="1">The sequence shown here is derived from an EMBL/GenBank/DDBJ whole genome shotgun (WGS) entry which is preliminary data.</text>
</comment>
<evidence type="ECO:0000313" key="2">
    <source>
        <dbReference type="Proteomes" id="UP000597617"/>
    </source>
</evidence>
<sequence>MQLKPLFTFLTGLAKHNDRPWFQERKPTYDQLRKQFEEDAEFWFQELGKLDPAIAGPQGRKSIFRIYRDVRFSNNKDPYKTHFSAYFTASGKDIETPGYYVQVGPNGSTLIGGGLYVPDKTQLAAIRQEIDYNADELKALLAAPDFQRYFGGMSGDKLKKSPAAYSVDHPEIELLKHKSFTAAHQMPDEEVLNHADFRALVPEVFRAMVPFCQFLRRAVAP</sequence>
<gene>
    <name evidence="1" type="ORF">I2I05_12875</name>
</gene>
<dbReference type="Proteomes" id="UP000597617">
    <property type="component" value="Unassembled WGS sequence"/>
</dbReference>